<dbReference type="InterPro" id="IPR050708">
    <property type="entry name" value="T6SS_VgrG/RHS"/>
</dbReference>
<evidence type="ECO:0008006" key="3">
    <source>
        <dbReference type="Google" id="ProtNLM"/>
    </source>
</evidence>
<proteinExistence type="predicted"/>
<name>A0A5E7UUP5_PSEFL</name>
<dbReference type="EMBL" id="CABVIY010000010">
    <property type="protein sequence ID" value="VVQ14733.1"/>
    <property type="molecule type" value="Genomic_DNA"/>
</dbReference>
<dbReference type="Proteomes" id="UP000326611">
    <property type="component" value="Unassembled WGS sequence"/>
</dbReference>
<dbReference type="NCBIfam" id="TIGR03696">
    <property type="entry name" value="Rhs_assc_core"/>
    <property type="match status" value="1"/>
</dbReference>
<evidence type="ECO:0000313" key="2">
    <source>
        <dbReference type="Proteomes" id="UP000326611"/>
    </source>
</evidence>
<dbReference type="InterPro" id="IPR022385">
    <property type="entry name" value="Rhs_assc_core"/>
</dbReference>
<dbReference type="OrthoDB" id="4981820at2"/>
<sequence>MPARSRKTLLLAPDYAGSVSNTVDSTRNNAIAYTPYGDSPTGEDPQNQFRFNGVFREAMTGWYSLGNGYRMYSPVLMRFLNQDSFSPFGKGGLNAYAYCGGDSINRRDPNGRAWLAQFITQANRHLTRVGVDPLSETTVHALTNRVHVLGGEGVVEKLAKRANVKTHYYLLNDLPELNPIELNTSSMQHLTETIETLKARELVQLDIAATLINSNPDRALRYTRMARRTQSSIEQLEAPMHSIRSEPPPNYFTAITTPRNHNRLPSYREAIVYSEGSRNLSQWRVTN</sequence>
<gene>
    <name evidence="1" type="ORF">PS918_05765</name>
</gene>
<dbReference type="SUPFAM" id="SSF56399">
    <property type="entry name" value="ADP-ribosylation"/>
    <property type="match status" value="1"/>
</dbReference>
<protein>
    <recommendedName>
        <fullName evidence="3">RHS repeat-associated core domain-containing protein</fullName>
    </recommendedName>
</protein>
<organism evidence="1 2">
    <name type="scientific">Pseudomonas fluorescens</name>
    <dbReference type="NCBI Taxonomy" id="294"/>
    <lineage>
        <taxon>Bacteria</taxon>
        <taxon>Pseudomonadati</taxon>
        <taxon>Pseudomonadota</taxon>
        <taxon>Gammaproteobacteria</taxon>
        <taxon>Pseudomonadales</taxon>
        <taxon>Pseudomonadaceae</taxon>
        <taxon>Pseudomonas</taxon>
    </lineage>
</organism>
<evidence type="ECO:0000313" key="1">
    <source>
        <dbReference type="EMBL" id="VVQ14733.1"/>
    </source>
</evidence>
<accession>A0A5E7UUP5</accession>
<reference evidence="1 2" key="1">
    <citation type="submission" date="2019-09" db="EMBL/GenBank/DDBJ databases">
        <authorList>
            <person name="Chandra G."/>
            <person name="Truman W A."/>
        </authorList>
    </citation>
    <scope>NUCLEOTIDE SEQUENCE [LARGE SCALE GENOMIC DNA]</scope>
    <source>
        <strain evidence="1">PS918</strain>
    </source>
</reference>
<dbReference type="PANTHER" id="PTHR32305">
    <property type="match status" value="1"/>
</dbReference>
<dbReference type="AlphaFoldDB" id="A0A5E7UUP5"/>
<dbReference type="RefSeq" id="WP_150773543.1">
    <property type="nucleotide sequence ID" value="NZ_CABVIY010000010.1"/>
</dbReference>
<dbReference type="Gene3D" id="2.180.10.10">
    <property type="entry name" value="RHS repeat-associated core"/>
    <property type="match status" value="1"/>
</dbReference>
<dbReference type="PANTHER" id="PTHR32305:SF15">
    <property type="entry name" value="PROTEIN RHSA-RELATED"/>
    <property type="match status" value="1"/>
</dbReference>